<evidence type="ECO:0000313" key="3">
    <source>
        <dbReference type="Proteomes" id="UP000663823"/>
    </source>
</evidence>
<organism evidence="2 3">
    <name type="scientific">Rotaria sordida</name>
    <dbReference type="NCBI Taxonomy" id="392033"/>
    <lineage>
        <taxon>Eukaryota</taxon>
        <taxon>Metazoa</taxon>
        <taxon>Spiralia</taxon>
        <taxon>Gnathifera</taxon>
        <taxon>Rotifera</taxon>
        <taxon>Eurotatoria</taxon>
        <taxon>Bdelloidea</taxon>
        <taxon>Philodinida</taxon>
        <taxon>Philodinidae</taxon>
        <taxon>Rotaria</taxon>
    </lineage>
</organism>
<feature type="non-terminal residue" evidence="2">
    <location>
        <position position="217"/>
    </location>
</feature>
<dbReference type="Pfam" id="PF16087">
    <property type="entry name" value="DUF4817"/>
    <property type="match status" value="1"/>
</dbReference>
<evidence type="ECO:0000313" key="2">
    <source>
        <dbReference type="EMBL" id="CAF4228407.1"/>
    </source>
</evidence>
<sequence length="217" mass="25004">MDTKNNPYDSTAQYHLFHLRLFNMYATRTTDERVAIVRLFSKFESASEVQRQWANHFDTAPPHLATISSINRKFDENGTVEDSPGNGPPTILSEEKLEETEEMVTSNPQLSIRQDAARVGISKTTYQVAMKQLHFKADRSALIVDLNEDDFDRRSEFCESSIEKFGNDPDLIDCIFWSDEAKFNMNTTVNRHNCTYWAKENPHLKFEVPNTQQGVMV</sequence>
<proteinExistence type="predicted"/>
<accession>A0A820D6J8</accession>
<dbReference type="Proteomes" id="UP000663823">
    <property type="component" value="Unassembled WGS sequence"/>
</dbReference>
<reference evidence="2" key="1">
    <citation type="submission" date="2021-02" db="EMBL/GenBank/DDBJ databases">
        <authorList>
            <person name="Nowell W R."/>
        </authorList>
    </citation>
    <scope>NUCLEOTIDE SEQUENCE</scope>
</reference>
<dbReference type="PANTHER" id="PTHR47326:SF1">
    <property type="entry name" value="HTH PSQ-TYPE DOMAIN-CONTAINING PROTEIN"/>
    <property type="match status" value="1"/>
</dbReference>
<dbReference type="InterPro" id="IPR036397">
    <property type="entry name" value="RNaseH_sf"/>
</dbReference>
<gene>
    <name evidence="2" type="ORF">OTI717_LOCUS39647</name>
</gene>
<dbReference type="InterPro" id="IPR032135">
    <property type="entry name" value="DUF4817"/>
</dbReference>
<comment type="caution">
    <text evidence="2">The sequence shown here is derived from an EMBL/GenBank/DDBJ whole genome shotgun (WGS) entry which is preliminary data.</text>
</comment>
<evidence type="ECO:0000259" key="1">
    <source>
        <dbReference type="Pfam" id="PF16087"/>
    </source>
</evidence>
<name>A0A820D6J8_9BILA</name>
<dbReference type="GO" id="GO:0003676">
    <property type="term" value="F:nucleic acid binding"/>
    <property type="evidence" value="ECO:0007669"/>
    <property type="project" value="InterPro"/>
</dbReference>
<dbReference type="Gene3D" id="3.30.420.10">
    <property type="entry name" value="Ribonuclease H-like superfamily/Ribonuclease H"/>
    <property type="match status" value="1"/>
</dbReference>
<protein>
    <recommendedName>
        <fullName evidence="1">DUF4817 domain-containing protein</fullName>
    </recommendedName>
</protein>
<feature type="domain" description="DUF4817" evidence="1">
    <location>
        <begin position="29"/>
        <end position="81"/>
    </location>
</feature>
<dbReference type="AlphaFoldDB" id="A0A820D6J8"/>
<dbReference type="EMBL" id="CAJOAX010026819">
    <property type="protein sequence ID" value="CAF4228407.1"/>
    <property type="molecule type" value="Genomic_DNA"/>
</dbReference>
<dbReference type="PANTHER" id="PTHR47326">
    <property type="entry name" value="TRANSPOSABLE ELEMENT TC3 TRANSPOSASE-LIKE PROTEIN"/>
    <property type="match status" value="1"/>
</dbReference>